<gene>
    <name evidence="5" type="ORF">ENI35_00660</name>
</gene>
<dbReference type="CDD" id="cd01949">
    <property type="entry name" value="GGDEF"/>
    <property type="match status" value="1"/>
</dbReference>
<feature type="domain" description="GGDEF" evidence="4">
    <location>
        <begin position="100"/>
        <end position="224"/>
    </location>
</feature>
<sequence>MLAQKLLQNCLKHLYTQDRLTLVAVLRQYRIEDGNKTQEQLINEVYELRRQVAELKKIVIEYKRLEEKLKYLSFHDSLTGLYNRNYFEEEMKRLNTKRKYPVGIIIIDIDNLKFVNDTFGHVKGDELIKYVANILSSIFRKEDVVARIGGDEFAVVLPNVNEKIVQSLCKRIKDNCNRNNNPLKVSVSLGYDIQYGQYKDIKEVFKMADSRMYKDKNGKKWAGS</sequence>
<accession>A0A7C1W059</accession>
<dbReference type="PANTHER" id="PTHR45138">
    <property type="entry name" value="REGULATORY COMPONENTS OF SENSORY TRANSDUCTION SYSTEM"/>
    <property type="match status" value="1"/>
</dbReference>
<feature type="coiled-coil region" evidence="3">
    <location>
        <begin position="38"/>
        <end position="68"/>
    </location>
</feature>
<protein>
    <recommendedName>
        <fullName evidence="1">diguanylate cyclase</fullName>
        <ecNumber evidence="1">2.7.7.65</ecNumber>
    </recommendedName>
</protein>
<dbReference type="Gene3D" id="3.30.70.270">
    <property type="match status" value="1"/>
</dbReference>
<comment type="caution">
    <text evidence="5">The sequence shown here is derived from an EMBL/GenBank/DDBJ whole genome shotgun (WGS) entry which is preliminary data.</text>
</comment>
<comment type="catalytic activity">
    <reaction evidence="2">
        <text>2 GTP = 3',3'-c-di-GMP + 2 diphosphate</text>
        <dbReference type="Rhea" id="RHEA:24898"/>
        <dbReference type="ChEBI" id="CHEBI:33019"/>
        <dbReference type="ChEBI" id="CHEBI:37565"/>
        <dbReference type="ChEBI" id="CHEBI:58805"/>
        <dbReference type="EC" id="2.7.7.65"/>
    </reaction>
</comment>
<proteinExistence type="predicted"/>
<keyword evidence="3" id="KW-0175">Coiled coil</keyword>
<evidence type="ECO:0000256" key="1">
    <source>
        <dbReference type="ARBA" id="ARBA00012528"/>
    </source>
</evidence>
<dbReference type="Pfam" id="PF00990">
    <property type="entry name" value="GGDEF"/>
    <property type="match status" value="1"/>
</dbReference>
<dbReference type="GO" id="GO:0043709">
    <property type="term" value="P:cell adhesion involved in single-species biofilm formation"/>
    <property type="evidence" value="ECO:0007669"/>
    <property type="project" value="TreeGrafter"/>
</dbReference>
<dbReference type="Proteomes" id="UP000885738">
    <property type="component" value="Unassembled WGS sequence"/>
</dbReference>
<dbReference type="PANTHER" id="PTHR45138:SF9">
    <property type="entry name" value="DIGUANYLATE CYCLASE DGCM-RELATED"/>
    <property type="match status" value="1"/>
</dbReference>
<evidence type="ECO:0000259" key="4">
    <source>
        <dbReference type="PROSITE" id="PS50887"/>
    </source>
</evidence>
<dbReference type="EMBL" id="DRIH01000016">
    <property type="protein sequence ID" value="HEC67318.1"/>
    <property type="molecule type" value="Genomic_DNA"/>
</dbReference>
<dbReference type="AlphaFoldDB" id="A0A7C1W059"/>
<dbReference type="InterPro" id="IPR043128">
    <property type="entry name" value="Rev_trsase/Diguanyl_cyclase"/>
</dbReference>
<dbReference type="EC" id="2.7.7.65" evidence="1"/>
<dbReference type="InterPro" id="IPR000160">
    <property type="entry name" value="GGDEF_dom"/>
</dbReference>
<dbReference type="NCBIfam" id="TIGR00254">
    <property type="entry name" value="GGDEF"/>
    <property type="match status" value="1"/>
</dbReference>
<organism evidence="5">
    <name type="scientific">Desulfofervidus auxilii</name>
    <dbReference type="NCBI Taxonomy" id="1621989"/>
    <lineage>
        <taxon>Bacteria</taxon>
        <taxon>Pseudomonadati</taxon>
        <taxon>Thermodesulfobacteriota</taxon>
        <taxon>Candidatus Desulfofervidia</taxon>
        <taxon>Candidatus Desulfofervidales</taxon>
        <taxon>Candidatus Desulfofervidaceae</taxon>
        <taxon>Candidatus Desulfofervidus</taxon>
    </lineage>
</organism>
<name>A0A7C1W059_DESA2</name>
<evidence type="ECO:0000313" key="5">
    <source>
        <dbReference type="EMBL" id="HEC67318.1"/>
    </source>
</evidence>
<evidence type="ECO:0000256" key="2">
    <source>
        <dbReference type="ARBA" id="ARBA00034247"/>
    </source>
</evidence>
<dbReference type="GO" id="GO:0052621">
    <property type="term" value="F:diguanylate cyclase activity"/>
    <property type="evidence" value="ECO:0007669"/>
    <property type="project" value="UniProtKB-EC"/>
</dbReference>
<dbReference type="InterPro" id="IPR050469">
    <property type="entry name" value="Diguanylate_Cyclase"/>
</dbReference>
<dbReference type="GO" id="GO:1902201">
    <property type="term" value="P:negative regulation of bacterial-type flagellum-dependent cell motility"/>
    <property type="evidence" value="ECO:0007669"/>
    <property type="project" value="TreeGrafter"/>
</dbReference>
<dbReference type="GO" id="GO:0005886">
    <property type="term" value="C:plasma membrane"/>
    <property type="evidence" value="ECO:0007669"/>
    <property type="project" value="TreeGrafter"/>
</dbReference>
<reference evidence="5" key="1">
    <citation type="journal article" date="2020" name="mSystems">
        <title>Genome- and Community-Level Interaction Insights into Carbon Utilization and Element Cycling Functions of Hydrothermarchaeota in Hydrothermal Sediment.</title>
        <authorList>
            <person name="Zhou Z."/>
            <person name="Liu Y."/>
            <person name="Xu W."/>
            <person name="Pan J."/>
            <person name="Luo Z.H."/>
            <person name="Li M."/>
        </authorList>
    </citation>
    <scope>NUCLEOTIDE SEQUENCE [LARGE SCALE GENOMIC DNA]</scope>
    <source>
        <strain evidence="5">HyVt-389</strain>
    </source>
</reference>
<dbReference type="PROSITE" id="PS50887">
    <property type="entry name" value="GGDEF"/>
    <property type="match status" value="1"/>
</dbReference>
<dbReference type="SMART" id="SM00267">
    <property type="entry name" value="GGDEF"/>
    <property type="match status" value="1"/>
</dbReference>
<evidence type="ECO:0000256" key="3">
    <source>
        <dbReference type="SAM" id="Coils"/>
    </source>
</evidence>
<dbReference type="SUPFAM" id="SSF55073">
    <property type="entry name" value="Nucleotide cyclase"/>
    <property type="match status" value="1"/>
</dbReference>
<dbReference type="InterPro" id="IPR029787">
    <property type="entry name" value="Nucleotide_cyclase"/>
</dbReference>